<evidence type="ECO:0000313" key="7">
    <source>
        <dbReference type="EMBL" id="KAB5592535.1"/>
    </source>
</evidence>
<keyword evidence="4" id="KW-1133">Transmembrane helix</keyword>
<gene>
    <name evidence="7" type="ORF">CTheo_4002</name>
</gene>
<evidence type="ECO:0000256" key="6">
    <source>
        <dbReference type="SAM" id="SignalP"/>
    </source>
</evidence>
<sequence>MGSPVGKGMIALAILGLLHAAYSAYEHLSLLKALDRPTPTRLPPDVSSCAQPLPASCFQIIIECLAALGVFLVGVTSAAPGFKENTWASEMRSRKIEDVHSRLGFASFNHRGNNARLVWAPMPIQLFFSFANCSILRLGVSVPCLAARTSTNRAMNLRGTAAPGGGRTLAEGGSVHILRGLIREMRCPVAAGDMVCRQRRGQMRMWDMRAAHEDMSRKSTRAPGVSSHVIIGIGTGHVHLNN</sequence>
<evidence type="ECO:0000313" key="8">
    <source>
        <dbReference type="Proteomes" id="UP000383932"/>
    </source>
</evidence>
<dbReference type="Pfam" id="PF10270">
    <property type="entry name" value="MMgT"/>
    <property type="match status" value="1"/>
</dbReference>
<dbReference type="Proteomes" id="UP000383932">
    <property type="component" value="Unassembled WGS sequence"/>
</dbReference>
<evidence type="ECO:0000256" key="3">
    <source>
        <dbReference type="ARBA" id="ARBA00022692"/>
    </source>
</evidence>
<keyword evidence="3" id="KW-0812">Transmembrane</keyword>
<evidence type="ECO:0000256" key="5">
    <source>
        <dbReference type="ARBA" id="ARBA00023136"/>
    </source>
</evidence>
<organism evidence="7 8">
    <name type="scientific">Ceratobasidium theobromae</name>
    <dbReference type="NCBI Taxonomy" id="1582974"/>
    <lineage>
        <taxon>Eukaryota</taxon>
        <taxon>Fungi</taxon>
        <taxon>Dikarya</taxon>
        <taxon>Basidiomycota</taxon>
        <taxon>Agaricomycotina</taxon>
        <taxon>Agaricomycetes</taxon>
        <taxon>Cantharellales</taxon>
        <taxon>Ceratobasidiaceae</taxon>
        <taxon>Ceratobasidium</taxon>
    </lineage>
</organism>
<dbReference type="EMBL" id="SSOP01000061">
    <property type="protein sequence ID" value="KAB5592535.1"/>
    <property type="molecule type" value="Genomic_DNA"/>
</dbReference>
<evidence type="ECO:0008006" key="9">
    <source>
        <dbReference type="Google" id="ProtNLM"/>
    </source>
</evidence>
<reference evidence="7 8" key="1">
    <citation type="journal article" date="2019" name="Fungal Biol. Biotechnol.">
        <title>Draft genome sequence of fastidious pathogen Ceratobasidium theobromae, which causes vascular-streak dieback in Theobroma cacao.</title>
        <authorList>
            <person name="Ali S.S."/>
            <person name="Asman A."/>
            <person name="Shao J."/>
            <person name="Firmansyah A.P."/>
            <person name="Susilo A.W."/>
            <person name="Rosmana A."/>
            <person name="McMahon P."/>
            <person name="Junaid M."/>
            <person name="Guest D."/>
            <person name="Kheng T.Y."/>
            <person name="Meinhardt L.W."/>
            <person name="Bailey B.A."/>
        </authorList>
    </citation>
    <scope>NUCLEOTIDE SEQUENCE [LARGE SCALE GENOMIC DNA]</scope>
    <source>
        <strain evidence="7 8">CT2</strain>
    </source>
</reference>
<keyword evidence="8" id="KW-1185">Reference proteome</keyword>
<dbReference type="InterPro" id="IPR018937">
    <property type="entry name" value="MMgT"/>
</dbReference>
<comment type="subcellular location">
    <subcellularLocation>
        <location evidence="1">Endomembrane system</location>
        <topology evidence="1">Multi-pass membrane protein</topology>
    </subcellularLocation>
</comment>
<comment type="caution">
    <text evidence="7">The sequence shown here is derived from an EMBL/GenBank/DDBJ whole genome shotgun (WGS) entry which is preliminary data.</text>
</comment>
<proteinExistence type="inferred from homology"/>
<name>A0A5N5QL84_9AGAM</name>
<comment type="similarity">
    <text evidence="2">Belongs to the membrane magnesium transporter (TC 1.A.67) family.</text>
</comment>
<keyword evidence="5" id="KW-0472">Membrane</keyword>
<evidence type="ECO:0000256" key="4">
    <source>
        <dbReference type="ARBA" id="ARBA00022989"/>
    </source>
</evidence>
<evidence type="ECO:0000256" key="2">
    <source>
        <dbReference type="ARBA" id="ARBA00006109"/>
    </source>
</evidence>
<evidence type="ECO:0000256" key="1">
    <source>
        <dbReference type="ARBA" id="ARBA00004127"/>
    </source>
</evidence>
<dbReference type="OrthoDB" id="44756at2759"/>
<feature type="chain" id="PRO_5024278883" description="Membrane magnesium transporter" evidence="6">
    <location>
        <begin position="24"/>
        <end position="242"/>
    </location>
</feature>
<dbReference type="GO" id="GO:0012505">
    <property type="term" value="C:endomembrane system"/>
    <property type="evidence" value="ECO:0007669"/>
    <property type="project" value="UniProtKB-SubCell"/>
</dbReference>
<feature type="signal peptide" evidence="6">
    <location>
        <begin position="1"/>
        <end position="23"/>
    </location>
</feature>
<keyword evidence="6" id="KW-0732">Signal</keyword>
<protein>
    <recommendedName>
        <fullName evidence="9">Membrane magnesium transporter</fullName>
    </recommendedName>
</protein>
<accession>A0A5N5QL84</accession>
<dbReference type="AlphaFoldDB" id="A0A5N5QL84"/>